<feature type="transmembrane region" description="Helical" evidence="14">
    <location>
        <begin position="176"/>
        <end position="195"/>
    </location>
</feature>
<comment type="subcellular location">
    <subcellularLocation>
        <location evidence="1">Cell membrane</location>
        <topology evidence="1">Multi-pass membrane protein</topology>
    </subcellularLocation>
</comment>
<evidence type="ECO:0000313" key="16">
    <source>
        <dbReference type="Proteomes" id="UP000027284"/>
    </source>
</evidence>
<evidence type="ECO:0000256" key="8">
    <source>
        <dbReference type="ARBA" id="ARBA00023053"/>
    </source>
</evidence>
<evidence type="ECO:0000256" key="4">
    <source>
        <dbReference type="ARBA" id="ARBA00022475"/>
    </source>
</evidence>
<dbReference type="InterPro" id="IPR038377">
    <property type="entry name" value="Na/Glc_symporter_sf"/>
</dbReference>
<feature type="transmembrane region" description="Helical" evidence="14">
    <location>
        <begin position="258"/>
        <end position="282"/>
    </location>
</feature>
<evidence type="ECO:0000256" key="12">
    <source>
        <dbReference type="ARBA" id="ARBA00033708"/>
    </source>
</evidence>
<dbReference type="InterPro" id="IPR050277">
    <property type="entry name" value="Sodium:Solute_Symporter"/>
</dbReference>
<keyword evidence="16" id="KW-1185">Reference proteome</keyword>
<feature type="transmembrane region" description="Helical" evidence="14">
    <location>
        <begin position="307"/>
        <end position="336"/>
    </location>
</feature>
<evidence type="ECO:0000256" key="13">
    <source>
        <dbReference type="RuleBase" id="RU362091"/>
    </source>
</evidence>
<keyword evidence="7 14" id="KW-1133">Transmembrane helix</keyword>
<keyword evidence="4" id="KW-1003">Cell membrane</keyword>
<evidence type="ECO:0000256" key="6">
    <source>
        <dbReference type="ARBA" id="ARBA00022847"/>
    </source>
</evidence>
<feature type="transmembrane region" description="Helical" evidence="14">
    <location>
        <begin position="405"/>
        <end position="423"/>
    </location>
</feature>
<evidence type="ECO:0000256" key="11">
    <source>
        <dbReference type="ARBA" id="ARBA00023201"/>
    </source>
</evidence>
<name>A0A062Y299_9BACT</name>
<evidence type="ECO:0000256" key="9">
    <source>
        <dbReference type="ARBA" id="ARBA00023065"/>
    </source>
</evidence>
<dbReference type="Pfam" id="PF00474">
    <property type="entry name" value="SSF"/>
    <property type="match status" value="1"/>
</dbReference>
<dbReference type="PANTHER" id="PTHR48086:SF3">
    <property type="entry name" value="SODIUM_PROLINE SYMPORTER"/>
    <property type="match status" value="1"/>
</dbReference>
<feature type="transmembrane region" description="Helical" evidence="14">
    <location>
        <begin position="38"/>
        <end position="62"/>
    </location>
</feature>
<dbReference type="AlphaFoldDB" id="A0A062Y299"/>
<feature type="transmembrane region" description="Helical" evidence="14">
    <location>
        <begin position="348"/>
        <end position="368"/>
    </location>
</feature>
<dbReference type="PROSITE" id="PS50283">
    <property type="entry name" value="NA_SOLUT_SYMP_3"/>
    <property type="match status" value="1"/>
</dbReference>
<proteinExistence type="inferred from homology"/>
<protein>
    <recommendedName>
        <fullName evidence="17">Sodium:solute symporter family protein</fullName>
    </recommendedName>
</protein>
<dbReference type="PANTHER" id="PTHR48086">
    <property type="entry name" value="SODIUM/PROLINE SYMPORTER-RELATED"/>
    <property type="match status" value="1"/>
</dbReference>
<keyword evidence="8" id="KW-0915">Sodium</keyword>
<comment type="catalytic activity">
    <reaction evidence="12">
        <text>L-proline(in) + Na(+)(in) = L-proline(out) + Na(+)(out)</text>
        <dbReference type="Rhea" id="RHEA:28967"/>
        <dbReference type="ChEBI" id="CHEBI:29101"/>
        <dbReference type="ChEBI" id="CHEBI:60039"/>
    </reaction>
</comment>
<evidence type="ECO:0000256" key="2">
    <source>
        <dbReference type="ARBA" id="ARBA00006434"/>
    </source>
</evidence>
<comment type="caution">
    <text evidence="15">The sequence shown here is derived from an EMBL/GenBank/DDBJ whole genome shotgun (WGS) entry which is preliminary data.</text>
</comment>
<keyword evidence="6" id="KW-0769">Symport</keyword>
<keyword evidence="5 14" id="KW-0812">Transmembrane</keyword>
<reference evidence="15 16" key="1">
    <citation type="submission" date="2014-04" db="EMBL/GenBank/DDBJ databases">
        <title>The Genome Sequence of Thermoanaerobaculum aquaticum MP-01, The First Cultivated Group 23 Acidobacterium.</title>
        <authorList>
            <person name="Stamps B.W."/>
            <person name="Losey N.A."/>
            <person name="Lawson P.A."/>
            <person name="Stevenson B.S."/>
        </authorList>
    </citation>
    <scope>NUCLEOTIDE SEQUENCE [LARGE SCALE GENOMIC DNA]</scope>
    <source>
        <strain evidence="15 16">MP-01</strain>
    </source>
</reference>
<dbReference type="InterPro" id="IPR001734">
    <property type="entry name" value="Na/solute_symporter"/>
</dbReference>
<keyword evidence="9" id="KW-0406">Ion transport</keyword>
<feature type="transmembrane region" description="Helical" evidence="14">
    <location>
        <begin position="143"/>
        <end position="164"/>
    </location>
</feature>
<dbReference type="EMBL" id="JMFG01000006">
    <property type="protein sequence ID" value="KDA54536.1"/>
    <property type="molecule type" value="Genomic_DNA"/>
</dbReference>
<sequence length="453" mass="46409">MSVAPLFLLLLGVALALALVRRRLSAAGFLAADHQAGAVLTGLAGTAIGLSAFVFVGGPALFAQLGSGAFWLILSAPFTGVLQCWVVGGWILAHHPRPLTVPELLGQRFGPGVRVTAAVLVALGCLAALSVQARAVAVLAEGLGGGSGEVWALAVFLATAAYMAAGGMRAGVWVDAVQGVIMGLVAVALAASALLHTREAVANLFAAGSPWLTVFGKVPPSQAVAWYLLFCLGTLAQPHYLQKFFLLRSREELRRFPWVLTVSLMAVLTVWVGVGLSALALVQQGELPAGAGDAVVPLLLKRLGPTAVLAAAVGCLAAIMSTVASFCNLLSACLAYDLPQALGRPGWSLAWSRVVTLAGGLLGTLLGVGSSRSVAFLGVLGWGFFTASLLPAVLAARFSLGSSRALVTAMVLGAGVCAGLELFRPHLPMGLEPGLLGASLGLLWLVAFSREET</sequence>
<evidence type="ECO:0000256" key="3">
    <source>
        <dbReference type="ARBA" id="ARBA00022448"/>
    </source>
</evidence>
<evidence type="ECO:0000256" key="5">
    <source>
        <dbReference type="ARBA" id="ARBA00022692"/>
    </source>
</evidence>
<feature type="transmembrane region" description="Helical" evidence="14">
    <location>
        <begin position="113"/>
        <end position="131"/>
    </location>
</feature>
<evidence type="ECO:0000256" key="14">
    <source>
        <dbReference type="SAM" id="Phobius"/>
    </source>
</evidence>
<dbReference type="STRING" id="1312852.EG19_10235"/>
<keyword evidence="11" id="KW-0739">Sodium transport</keyword>
<accession>A0A062Y299</accession>
<keyword evidence="3" id="KW-0813">Transport</keyword>
<feature type="transmembrane region" description="Helical" evidence="14">
    <location>
        <begin position="69"/>
        <end position="93"/>
    </location>
</feature>
<organism evidence="15 16">
    <name type="scientific">Thermoanaerobaculum aquaticum</name>
    <dbReference type="NCBI Taxonomy" id="1312852"/>
    <lineage>
        <taxon>Bacteria</taxon>
        <taxon>Pseudomonadati</taxon>
        <taxon>Acidobacteriota</taxon>
        <taxon>Thermoanaerobaculia</taxon>
        <taxon>Thermoanaerobaculales</taxon>
        <taxon>Thermoanaerobaculaceae</taxon>
        <taxon>Thermoanaerobaculum</taxon>
    </lineage>
</organism>
<dbReference type="RefSeq" id="WP_038047064.1">
    <property type="nucleotide sequence ID" value="NZ_JMFG01000006.1"/>
</dbReference>
<evidence type="ECO:0000256" key="7">
    <source>
        <dbReference type="ARBA" id="ARBA00022989"/>
    </source>
</evidence>
<feature type="transmembrane region" description="Helical" evidence="14">
    <location>
        <begin position="429"/>
        <end position="448"/>
    </location>
</feature>
<comment type="similarity">
    <text evidence="2 13">Belongs to the sodium:solute symporter (SSF) (TC 2.A.21) family.</text>
</comment>
<evidence type="ECO:0000256" key="10">
    <source>
        <dbReference type="ARBA" id="ARBA00023136"/>
    </source>
</evidence>
<feature type="transmembrane region" description="Helical" evidence="14">
    <location>
        <begin position="374"/>
        <end position="393"/>
    </location>
</feature>
<dbReference type="GO" id="GO:0006814">
    <property type="term" value="P:sodium ion transport"/>
    <property type="evidence" value="ECO:0007669"/>
    <property type="project" value="UniProtKB-KW"/>
</dbReference>
<dbReference type="Proteomes" id="UP000027284">
    <property type="component" value="Unassembled WGS sequence"/>
</dbReference>
<gene>
    <name evidence="15" type="ORF">EG19_10235</name>
</gene>
<evidence type="ECO:0000256" key="1">
    <source>
        <dbReference type="ARBA" id="ARBA00004651"/>
    </source>
</evidence>
<evidence type="ECO:0000313" key="15">
    <source>
        <dbReference type="EMBL" id="KDA54536.1"/>
    </source>
</evidence>
<dbReference type="GO" id="GO:0005886">
    <property type="term" value="C:plasma membrane"/>
    <property type="evidence" value="ECO:0007669"/>
    <property type="project" value="UniProtKB-SubCell"/>
</dbReference>
<dbReference type="Gene3D" id="1.20.1730.10">
    <property type="entry name" value="Sodium/glucose cotransporter"/>
    <property type="match status" value="1"/>
</dbReference>
<evidence type="ECO:0008006" key="17">
    <source>
        <dbReference type="Google" id="ProtNLM"/>
    </source>
</evidence>
<dbReference type="GO" id="GO:0015293">
    <property type="term" value="F:symporter activity"/>
    <property type="evidence" value="ECO:0007669"/>
    <property type="project" value="UniProtKB-KW"/>
</dbReference>
<keyword evidence="10 14" id="KW-0472">Membrane</keyword>